<feature type="region of interest" description="Disordered" evidence="1">
    <location>
        <begin position="224"/>
        <end position="321"/>
    </location>
</feature>
<evidence type="ECO:0000313" key="3">
    <source>
        <dbReference type="Proteomes" id="UP001158576"/>
    </source>
</evidence>
<feature type="region of interest" description="Disordered" evidence="1">
    <location>
        <begin position="1"/>
        <end position="31"/>
    </location>
</feature>
<feature type="compositionally biased region" description="Polar residues" evidence="1">
    <location>
        <begin position="312"/>
        <end position="321"/>
    </location>
</feature>
<feature type="region of interest" description="Disordered" evidence="1">
    <location>
        <begin position="101"/>
        <end position="138"/>
    </location>
</feature>
<organism evidence="2 3">
    <name type="scientific">Oikopleura dioica</name>
    <name type="common">Tunicate</name>
    <dbReference type="NCBI Taxonomy" id="34765"/>
    <lineage>
        <taxon>Eukaryota</taxon>
        <taxon>Metazoa</taxon>
        <taxon>Chordata</taxon>
        <taxon>Tunicata</taxon>
        <taxon>Appendicularia</taxon>
        <taxon>Copelata</taxon>
        <taxon>Oikopleuridae</taxon>
        <taxon>Oikopleura</taxon>
    </lineage>
</organism>
<name>A0ABN7SG82_OIKDI</name>
<accession>A0ABN7SG82</accession>
<reference evidence="2 3" key="1">
    <citation type="submission" date="2021-04" db="EMBL/GenBank/DDBJ databases">
        <authorList>
            <person name="Bliznina A."/>
        </authorList>
    </citation>
    <scope>NUCLEOTIDE SEQUENCE [LARGE SCALE GENOMIC DNA]</scope>
</reference>
<sequence>MSTEESASKEPVIENSAPDEAVTPEPDPPAEELVTDEHFLEILSFVSSKWNALVRDVTAQSTRTRRNTPGRIIGRTGTVVYKNHCPAVERDNFVPWNRRVQQKQEQPRVVQTRVPPKKKSAISPVSAPGTSSSASENSDCTHITAQINSIKLGDSSGALVTPALPVVSRGVENDFLNSCEDAKAISVQKALEIEPSVREYSEFAQDFYNPDLDFNLNEWQEVKTKKKPKEEARNENVENLASQNEAPKEMAQPSSTVRSRQKKVEPRGQLHRSKSNYRFPFKSGDVNAKENITGRNKSATRKGEKAAKKGVLTNTESNRMK</sequence>
<dbReference type="Proteomes" id="UP001158576">
    <property type="component" value="Chromosome XSR"/>
</dbReference>
<feature type="compositionally biased region" description="Basic and acidic residues" evidence="1">
    <location>
        <begin position="224"/>
        <end position="236"/>
    </location>
</feature>
<proteinExistence type="predicted"/>
<keyword evidence="3" id="KW-1185">Reference proteome</keyword>
<evidence type="ECO:0000313" key="2">
    <source>
        <dbReference type="EMBL" id="CAG5096116.1"/>
    </source>
</evidence>
<feature type="compositionally biased region" description="Polar residues" evidence="1">
    <location>
        <begin position="128"/>
        <end position="138"/>
    </location>
</feature>
<gene>
    <name evidence="2" type="ORF">OKIOD_LOCUS6036</name>
</gene>
<feature type="compositionally biased region" description="Basic and acidic residues" evidence="1">
    <location>
        <begin position="1"/>
        <end position="12"/>
    </location>
</feature>
<evidence type="ECO:0000256" key="1">
    <source>
        <dbReference type="SAM" id="MobiDB-lite"/>
    </source>
</evidence>
<protein>
    <submittedName>
        <fullName evidence="2">Oidioi.mRNA.OKI2018_I69.XSR.g14478.t1.cds</fullName>
    </submittedName>
</protein>
<dbReference type="EMBL" id="OU015569">
    <property type="protein sequence ID" value="CAG5096116.1"/>
    <property type="molecule type" value="Genomic_DNA"/>
</dbReference>